<reference evidence="2 3" key="1">
    <citation type="submission" date="2024-06" db="EMBL/GenBank/DDBJ databases">
        <title>The Natural Products Discovery Center: Release of the First 8490 Sequenced Strains for Exploring Actinobacteria Biosynthetic Diversity.</title>
        <authorList>
            <person name="Kalkreuter E."/>
            <person name="Kautsar S.A."/>
            <person name="Yang D."/>
            <person name="Bader C.D."/>
            <person name="Teijaro C.N."/>
            <person name="Fluegel L."/>
            <person name="Davis C.M."/>
            <person name="Simpson J.R."/>
            <person name="Lauterbach L."/>
            <person name="Steele A.D."/>
            <person name="Gui C."/>
            <person name="Meng S."/>
            <person name="Li G."/>
            <person name="Viehrig K."/>
            <person name="Ye F."/>
            <person name="Su P."/>
            <person name="Kiefer A.F."/>
            <person name="Nichols A."/>
            <person name="Cepeda A.J."/>
            <person name="Yan W."/>
            <person name="Fan B."/>
            <person name="Jiang Y."/>
            <person name="Adhikari A."/>
            <person name="Zheng C.-J."/>
            <person name="Schuster L."/>
            <person name="Cowan T.M."/>
            <person name="Smanski M.J."/>
            <person name="Chevrette M.G."/>
            <person name="De Carvalho L.P.S."/>
            <person name="Shen B."/>
        </authorList>
    </citation>
    <scope>NUCLEOTIDE SEQUENCE [LARGE SCALE GENOMIC DNA]</scope>
    <source>
        <strain evidence="2 3">NPDC048117</strain>
    </source>
</reference>
<dbReference type="InterPro" id="IPR011009">
    <property type="entry name" value="Kinase-like_dom_sf"/>
</dbReference>
<dbReference type="RefSeq" id="WP_166022849.1">
    <property type="nucleotide sequence ID" value="NZ_JBEZNA010000088.1"/>
</dbReference>
<dbReference type="PROSITE" id="PS50011">
    <property type="entry name" value="PROTEIN_KINASE_DOM"/>
    <property type="match status" value="1"/>
</dbReference>
<organism evidence="2 3">
    <name type="scientific">Streptomyces chilikensis</name>
    <dbReference type="NCBI Taxonomy" id="1194079"/>
    <lineage>
        <taxon>Bacteria</taxon>
        <taxon>Bacillati</taxon>
        <taxon>Actinomycetota</taxon>
        <taxon>Actinomycetes</taxon>
        <taxon>Kitasatosporales</taxon>
        <taxon>Streptomycetaceae</taxon>
        <taxon>Streptomyces</taxon>
    </lineage>
</organism>
<dbReference type="InterPro" id="IPR000719">
    <property type="entry name" value="Prot_kinase_dom"/>
</dbReference>
<dbReference type="Gene3D" id="3.90.1200.10">
    <property type="match status" value="1"/>
</dbReference>
<evidence type="ECO:0000313" key="2">
    <source>
        <dbReference type="EMBL" id="MEU9580828.1"/>
    </source>
</evidence>
<dbReference type="EMBL" id="JBEZNA010000088">
    <property type="protein sequence ID" value="MEU9580828.1"/>
    <property type="molecule type" value="Genomic_DNA"/>
</dbReference>
<sequence length="226" mass="23951">MVLIGVGRTADVYVVDERWVLRRYRKAAHGDAEAERALMTYLHRHGYPVPVVRPGEDAPGTDLVMERLDGPTMAGALFAGLITPREAGAVLALLLAGLHSLPPRASADPEERILHLDLHPENVILTSAGPRVIDWGTAAEGRPGLDWAMTAVIVAQAGAGDVDLAGPARELLAALLTDPAAAHLTPEALTEALRRRASDPTMTEREIDLLGQAGVTVREAAGLQPA</sequence>
<name>A0ABV3EX67_9ACTN</name>
<evidence type="ECO:0000313" key="3">
    <source>
        <dbReference type="Proteomes" id="UP001551584"/>
    </source>
</evidence>
<dbReference type="SUPFAM" id="SSF56112">
    <property type="entry name" value="Protein kinase-like (PK-like)"/>
    <property type="match status" value="1"/>
</dbReference>
<dbReference type="InterPro" id="IPR002575">
    <property type="entry name" value="Aminoglycoside_PTrfase"/>
</dbReference>
<comment type="caution">
    <text evidence="2">The sequence shown here is derived from an EMBL/GenBank/DDBJ whole genome shotgun (WGS) entry which is preliminary data.</text>
</comment>
<protein>
    <submittedName>
        <fullName evidence="2">Phosphotransferase</fullName>
    </submittedName>
</protein>
<feature type="domain" description="Protein kinase" evidence="1">
    <location>
        <begin position="1"/>
        <end position="226"/>
    </location>
</feature>
<accession>A0ABV3EX67</accession>
<gene>
    <name evidence="2" type="ORF">AB0D95_26765</name>
</gene>
<dbReference type="Pfam" id="PF01636">
    <property type="entry name" value="APH"/>
    <property type="match status" value="2"/>
</dbReference>
<proteinExistence type="predicted"/>
<keyword evidence="3" id="KW-1185">Reference proteome</keyword>
<dbReference type="Proteomes" id="UP001551584">
    <property type="component" value="Unassembled WGS sequence"/>
</dbReference>
<evidence type="ECO:0000259" key="1">
    <source>
        <dbReference type="PROSITE" id="PS50011"/>
    </source>
</evidence>